<evidence type="ECO:0000313" key="1">
    <source>
        <dbReference type="EMBL" id="MBB6502877.1"/>
    </source>
</evidence>
<dbReference type="InterPro" id="IPR036280">
    <property type="entry name" value="Multihaem_cyt_sf"/>
</dbReference>
<reference evidence="1 2" key="1">
    <citation type="submission" date="2020-08" db="EMBL/GenBank/DDBJ databases">
        <title>Genomic Encyclopedia of Type Strains, Phase IV (KMG-V): Genome sequencing to study the core and pangenomes of soil and plant-associated prokaryotes.</title>
        <authorList>
            <person name="Whitman W."/>
        </authorList>
    </citation>
    <scope>NUCLEOTIDE SEQUENCE [LARGE SCALE GENOMIC DNA]</scope>
    <source>
        <strain evidence="1 2">M2T3</strain>
    </source>
</reference>
<dbReference type="EMBL" id="JACHCC010000016">
    <property type="protein sequence ID" value="MBB6502877.1"/>
    <property type="molecule type" value="Genomic_DNA"/>
</dbReference>
<dbReference type="GO" id="GO:0009055">
    <property type="term" value="F:electron transfer activity"/>
    <property type="evidence" value="ECO:0007669"/>
    <property type="project" value="InterPro"/>
</dbReference>
<dbReference type="Proteomes" id="UP000521017">
    <property type="component" value="Unassembled WGS sequence"/>
</dbReference>
<dbReference type="SUPFAM" id="SSF46626">
    <property type="entry name" value="Cytochrome c"/>
    <property type="match status" value="1"/>
</dbReference>
<accession>A0A7X0MKT6</accession>
<dbReference type="RefSeq" id="WP_184629120.1">
    <property type="nucleotide sequence ID" value="NZ_JACHCC010000016.1"/>
</dbReference>
<proteinExistence type="predicted"/>
<dbReference type="InterPro" id="IPR036909">
    <property type="entry name" value="Cyt_c-like_dom_sf"/>
</dbReference>
<organism evidence="1 2">
    <name type="scientific">Pedobacter cryoconitis</name>
    <dbReference type="NCBI Taxonomy" id="188932"/>
    <lineage>
        <taxon>Bacteria</taxon>
        <taxon>Pseudomonadati</taxon>
        <taxon>Bacteroidota</taxon>
        <taxon>Sphingobacteriia</taxon>
        <taxon>Sphingobacteriales</taxon>
        <taxon>Sphingobacteriaceae</taxon>
        <taxon>Pedobacter</taxon>
    </lineage>
</organism>
<dbReference type="GO" id="GO:0020037">
    <property type="term" value="F:heme binding"/>
    <property type="evidence" value="ECO:0007669"/>
    <property type="project" value="InterPro"/>
</dbReference>
<name>A0A7X0MKT6_9SPHI</name>
<dbReference type="AlphaFoldDB" id="A0A7X0MKT6"/>
<comment type="caution">
    <text evidence="1">The sequence shown here is derived from an EMBL/GenBank/DDBJ whole genome shotgun (WGS) entry which is preliminary data.</text>
</comment>
<dbReference type="SUPFAM" id="SSF48695">
    <property type="entry name" value="Multiheme cytochromes"/>
    <property type="match status" value="1"/>
</dbReference>
<gene>
    <name evidence="1" type="ORF">HDF25_005060</name>
</gene>
<protein>
    <submittedName>
        <fullName evidence="1">Putative repeat protein (TIGR03806 family)</fullName>
    </submittedName>
</protein>
<evidence type="ECO:0000313" key="2">
    <source>
        <dbReference type="Proteomes" id="UP000521017"/>
    </source>
</evidence>
<sequence>MRSKIVVVLLFLLPLIYLLSRNRNQRSLVATRIDFPQKLSAFKLFTGEPKDLIPSSGIELIELSSTLFTDYAKKQRLMKLPPGSRMSVTGNGLPQYPEGTLLIKTFYYDKEENDPAAGRQLVETRLLLLKNGHWNAGTYRWNTRQNEAFYTKDTANVGVTWKNKNGQLRKIGYHIPSQQECVSCHQFSDEIMPIGPKAMNLNRTVTREGNQLNQLVYLQNKGLLQFKTGLSKLSALPAYEDTMVATAYRARAYMEINCAHCHNPNGLASGKSLLLNYNMPYVHTGIAINQNNIVDRVSSLGAFHMPKLGTTVIDEEGVKLIRDYIKQLNKVH</sequence>